<keyword evidence="2" id="KW-1185">Reference proteome</keyword>
<accession>A0AAV7E8G6</accession>
<evidence type="ECO:0000313" key="1">
    <source>
        <dbReference type="EMBL" id="KAG9444519.1"/>
    </source>
</evidence>
<dbReference type="AlphaFoldDB" id="A0AAV7E8G6"/>
<protein>
    <submittedName>
        <fullName evidence="1">Uncharacterized protein</fullName>
    </submittedName>
</protein>
<dbReference type="Proteomes" id="UP000825729">
    <property type="component" value="Unassembled WGS sequence"/>
</dbReference>
<organism evidence="1 2">
    <name type="scientific">Aristolochia fimbriata</name>
    <name type="common">White veined hardy Dutchman's pipe vine</name>
    <dbReference type="NCBI Taxonomy" id="158543"/>
    <lineage>
        <taxon>Eukaryota</taxon>
        <taxon>Viridiplantae</taxon>
        <taxon>Streptophyta</taxon>
        <taxon>Embryophyta</taxon>
        <taxon>Tracheophyta</taxon>
        <taxon>Spermatophyta</taxon>
        <taxon>Magnoliopsida</taxon>
        <taxon>Magnoliidae</taxon>
        <taxon>Piperales</taxon>
        <taxon>Aristolochiaceae</taxon>
        <taxon>Aristolochia</taxon>
    </lineage>
</organism>
<reference evidence="1 2" key="1">
    <citation type="submission" date="2021-07" db="EMBL/GenBank/DDBJ databases">
        <title>The Aristolochia fimbriata genome: insights into angiosperm evolution, floral development and chemical biosynthesis.</title>
        <authorList>
            <person name="Jiao Y."/>
        </authorList>
    </citation>
    <scope>NUCLEOTIDE SEQUENCE [LARGE SCALE GENOMIC DNA]</scope>
    <source>
        <strain evidence="1">IBCAS-2021</strain>
        <tissue evidence="1">Leaf</tissue>
    </source>
</reference>
<name>A0AAV7E8G6_ARIFI</name>
<dbReference type="EMBL" id="JAINDJ010000006">
    <property type="protein sequence ID" value="KAG9444519.1"/>
    <property type="molecule type" value="Genomic_DNA"/>
</dbReference>
<gene>
    <name evidence="1" type="ORF">H6P81_015859</name>
</gene>
<proteinExistence type="predicted"/>
<sequence length="181" mass="20617">MVRQVVGEQCINWSNLVDRRLAQQEAEQLSVVDSMLQQTVLYPELDDLMIRKPESLGSFTMRSAHATLMARGRIMLKATLGIIPWVLWNTRNAYVIRDDPIDLQAILMTVENRVIQVTSRLNVFQALSGGQIRANWFEKANSSIPSTPKPIQIWKRQLNDDTIKLNFDGSSLGTQCRNIHP</sequence>
<evidence type="ECO:0000313" key="2">
    <source>
        <dbReference type="Proteomes" id="UP000825729"/>
    </source>
</evidence>
<comment type="caution">
    <text evidence="1">The sequence shown here is derived from an EMBL/GenBank/DDBJ whole genome shotgun (WGS) entry which is preliminary data.</text>
</comment>